<dbReference type="AlphaFoldDB" id="A0A2K1KQB5"/>
<name>A0A2K1KQB5_PHYPA</name>
<dbReference type="Proteomes" id="UP000006727">
    <property type="component" value="Chromosome 4"/>
</dbReference>
<reference evidence="1 3" key="1">
    <citation type="journal article" date="2008" name="Science">
        <title>The Physcomitrella genome reveals evolutionary insights into the conquest of land by plants.</title>
        <authorList>
            <person name="Rensing S."/>
            <person name="Lang D."/>
            <person name="Zimmer A."/>
            <person name="Terry A."/>
            <person name="Salamov A."/>
            <person name="Shapiro H."/>
            <person name="Nishiyama T."/>
            <person name="Perroud P.-F."/>
            <person name="Lindquist E."/>
            <person name="Kamisugi Y."/>
            <person name="Tanahashi T."/>
            <person name="Sakakibara K."/>
            <person name="Fujita T."/>
            <person name="Oishi K."/>
            <person name="Shin-I T."/>
            <person name="Kuroki Y."/>
            <person name="Toyoda A."/>
            <person name="Suzuki Y."/>
            <person name="Hashimoto A."/>
            <person name="Yamaguchi K."/>
            <person name="Sugano A."/>
            <person name="Kohara Y."/>
            <person name="Fujiyama A."/>
            <person name="Anterola A."/>
            <person name="Aoki S."/>
            <person name="Ashton N."/>
            <person name="Barbazuk W.B."/>
            <person name="Barker E."/>
            <person name="Bennetzen J."/>
            <person name="Bezanilla M."/>
            <person name="Blankenship R."/>
            <person name="Cho S.H."/>
            <person name="Dutcher S."/>
            <person name="Estelle M."/>
            <person name="Fawcett J.A."/>
            <person name="Gundlach H."/>
            <person name="Hanada K."/>
            <person name="Heyl A."/>
            <person name="Hicks K.A."/>
            <person name="Hugh J."/>
            <person name="Lohr M."/>
            <person name="Mayer K."/>
            <person name="Melkozernov A."/>
            <person name="Murata T."/>
            <person name="Nelson D."/>
            <person name="Pils B."/>
            <person name="Prigge M."/>
            <person name="Reiss B."/>
            <person name="Renner T."/>
            <person name="Rombauts S."/>
            <person name="Rushton P."/>
            <person name="Sanderfoot A."/>
            <person name="Schween G."/>
            <person name="Shiu S.-H."/>
            <person name="Stueber K."/>
            <person name="Theodoulou F.L."/>
            <person name="Tu H."/>
            <person name="Van de Peer Y."/>
            <person name="Verrier P.J."/>
            <person name="Waters E."/>
            <person name="Wood A."/>
            <person name="Yang L."/>
            <person name="Cove D."/>
            <person name="Cuming A."/>
            <person name="Hasebe M."/>
            <person name="Lucas S."/>
            <person name="Mishler D.B."/>
            <person name="Reski R."/>
            <person name="Grigoriev I."/>
            <person name="Quatrano R.S."/>
            <person name="Boore J.L."/>
        </authorList>
    </citation>
    <scope>NUCLEOTIDE SEQUENCE [LARGE SCALE GENOMIC DNA]</scope>
    <source>
        <strain evidence="2 3">cv. Gransden 2004</strain>
    </source>
</reference>
<proteinExistence type="predicted"/>
<sequence>MKVNISLQRFVIVHQLHGFFSLVLDTKFLLLTSRDAGFACFFALCKIHGFVNSKINFVLLLTRQMGLL</sequence>
<evidence type="ECO:0000313" key="2">
    <source>
        <dbReference type="EnsemblPlants" id="PAC:32922648.CDS.1"/>
    </source>
</evidence>
<evidence type="ECO:0000313" key="1">
    <source>
        <dbReference type="EMBL" id="PNR55958.1"/>
    </source>
</evidence>
<dbReference type="EnsemblPlants" id="Pp3c4_28090V3.2">
    <property type="protein sequence ID" value="PAC:32922649.CDS.1"/>
    <property type="gene ID" value="Pp3c4_28090"/>
</dbReference>
<reference evidence="1 3" key="2">
    <citation type="journal article" date="2018" name="Plant J.">
        <title>The Physcomitrella patens chromosome-scale assembly reveals moss genome structure and evolution.</title>
        <authorList>
            <person name="Lang D."/>
            <person name="Ullrich K.K."/>
            <person name="Murat F."/>
            <person name="Fuchs J."/>
            <person name="Jenkins J."/>
            <person name="Haas F.B."/>
            <person name="Piednoel M."/>
            <person name="Gundlach H."/>
            <person name="Van Bel M."/>
            <person name="Meyberg R."/>
            <person name="Vives C."/>
            <person name="Morata J."/>
            <person name="Symeonidi A."/>
            <person name="Hiss M."/>
            <person name="Muchero W."/>
            <person name="Kamisugi Y."/>
            <person name="Saleh O."/>
            <person name="Blanc G."/>
            <person name="Decker E.L."/>
            <person name="van Gessel N."/>
            <person name="Grimwood J."/>
            <person name="Hayes R.D."/>
            <person name="Graham S.W."/>
            <person name="Gunter L.E."/>
            <person name="McDaniel S.F."/>
            <person name="Hoernstein S.N.W."/>
            <person name="Larsson A."/>
            <person name="Li F.W."/>
            <person name="Perroud P.F."/>
            <person name="Phillips J."/>
            <person name="Ranjan P."/>
            <person name="Rokshar D.S."/>
            <person name="Rothfels C.J."/>
            <person name="Schneider L."/>
            <person name="Shu S."/>
            <person name="Stevenson D.W."/>
            <person name="Thummler F."/>
            <person name="Tillich M."/>
            <person name="Villarreal Aguilar J.C."/>
            <person name="Widiez T."/>
            <person name="Wong G.K."/>
            <person name="Wymore A."/>
            <person name="Zhang Y."/>
            <person name="Zimmer A.D."/>
            <person name="Quatrano R.S."/>
            <person name="Mayer K.F.X."/>
            <person name="Goodstein D."/>
            <person name="Casacuberta J.M."/>
            <person name="Vandepoele K."/>
            <person name="Reski R."/>
            <person name="Cuming A.C."/>
            <person name="Tuskan G.A."/>
            <person name="Maumus F."/>
            <person name="Salse J."/>
            <person name="Schmutz J."/>
            <person name="Rensing S.A."/>
        </authorList>
    </citation>
    <scope>NUCLEOTIDE SEQUENCE [LARGE SCALE GENOMIC DNA]</scope>
    <source>
        <strain evidence="2 3">cv. Gransden 2004</strain>
    </source>
</reference>
<protein>
    <submittedName>
        <fullName evidence="1 2">Uncharacterized protein</fullName>
    </submittedName>
</protein>
<dbReference type="InParanoid" id="A0A2K1KQB5"/>
<organism evidence="1">
    <name type="scientific">Physcomitrium patens</name>
    <name type="common">Spreading-leaved earth moss</name>
    <name type="synonym">Physcomitrella patens</name>
    <dbReference type="NCBI Taxonomy" id="3218"/>
    <lineage>
        <taxon>Eukaryota</taxon>
        <taxon>Viridiplantae</taxon>
        <taxon>Streptophyta</taxon>
        <taxon>Embryophyta</taxon>
        <taxon>Bryophyta</taxon>
        <taxon>Bryophytina</taxon>
        <taxon>Bryopsida</taxon>
        <taxon>Funariidae</taxon>
        <taxon>Funariales</taxon>
        <taxon>Funariaceae</taxon>
        <taxon>Physcomitrium</taxon>
    </lineage>
</organism>
<accession>A0A2K1KQB5</accession>
<gene>
    <name evidence="1" type="ORF">PHYPA_006855</name>
</gene>
<evidence type="ECO:0000313" key="3">
    <source>
        <dbReference type="Proteomes" id="UP000006727"/>
    </source>
</evidence>
<dbReference type="Gramene" id="Pp3c4_28090V3.2">
    <property type="protein sequence ID" value="PAC:32922649.CDS.1"/>
    <property type="gene ID" value="Pp3c4_28090"/>
</dbReference>
<dbReference type="Gramene" id="Pp3c4_28090V3.1">
    <property type="protein sequence ID" value="PAC:32922648.CDS.1"/>
    <property type="gene ID" value="Pp3c4_28090"/>
</dbReference>
<keyword evidence="3" id="KW-1185">Reference proteome</keyword>
<dbReference type="EMBL" id="ABEU02000004">
    <property type="protein sequence ID" value="PNR55958.1"/>
    <property type="molecule type" value="Genomic_DNA"/>
</dbReference>
<reference evidence="2" key="3">
    <citation type="submission" date="2020-12" db="UniProtKB">
        <authorList>
            <consortium name="EnsemblPlants"/>
        </authorList>
    </citation>
    <scope>IDENTIFICATION</scope>
</reference>
<dbReference type="EnsemblPlants" id="Pp3c4_28090V3.1">
    <property type="protein sequence ID" value="PAC:32922648.CDS.1"/>
    <property type="gene ID" value="Pp3c4_28090"/>
</dbReference>